<dbReference type="Proteomes" id="UP001164250">
    <property type="component" value="Chromosome 9"/>
</dbReference>
<accession>A0ACC1AQ20</accession>
<reference evidence="2" key="1">
    <citation type="journal article" date="2023" name="G3 (Bethesda)">
        <title>Genome assembly and association tests identify interacting loci associated with vigor, precocity, and sex in interspecific pistachio rootstocks.</title>
        <authorList>
            <person name="Palmer W."/>
            <person name="Jacygrad E."/>
            <person name="Sagayaradj S."/>
            <person name="Cavanaugh K."/>
            <person name="Han R."/>
            <person name="Bertier L."/>
            <person name="Beede B."/>
            <person name="Kafkas S."/>
            <person name="Golino D."/>
            <person name="Preece J."/>
            <person name="Michelmore R."/>
        </authorList>
    </citation>
    <scope>NUCLEOTIDE SEQUENCE [LARGE SCALE GENOMIC DNA]</scope>
</reference>
<proteinExistence type="predicted"/>
<dbReference type="EMBL" id="CM047905">
    <property type="protein sequence ID" value="KAJ0088789.1"/>
    <property type="molecule type" value="Genomic_DNA"/>
</dbReference>
<keyword evidence="2" id="KW-1185">Reference proteome</keyword>
<evidence type="ECO:0000313" key="1">
    <source>
        <dbReference type="EMBL" id="KAJ0088789.1"/>
    </source>
</evidence>
<comment type="caution">
    <text evidence="1">The sequence shown here is derived from an EMBL/GenBank/DDBJ whole genome shotgun (WGS) entry which is preliminary data.</text>
</comment>
<protein>
    <submittedName>
        <fullName evidence="1">Uncharacterized protein</fullName>
    </submittedName>
</protein>
<evidence type="ECO:0000313" key="2">
    <source>
        <dbReference type="Proteomes" id="UP001164250"/>
    </source>
</evidence>
<sequence>MAVVNAFGAATLSLKTSSSHLPASSFPFAPSTAYRISTGFLPFALSASRKRRGVFGQSVALKNEIVQAYEVAEEVEEEMQEPSETVLYSLSPLPLLFVAALPGA</sequence>
<organism evidence="1 2">
    <name type="scientific">Pistacia atlantica</name>
    <dbReference type="NCBI Taxonomy" id="434234"/>
    <lineage>
        <taxon>Eukaryota</taxon>
        <taxon>Viridiplantae</taxon>
        <taxon>Streptophyta</taxon>
        <taxon>Embryophyta</taxon>
        <taxon>Tracheophyta</taxon>
        <taxon>Spermatophyta</taxon>
        <taxon>Magnoliopsida</taxon>
        <taxon>eudicotyledons</taxon>
        <taxon>Gunneridae</taxon>
        <taxon>Pentapetalae</taxon>
        <taxon>rosids</taxon>
        <taxon>malvids</taxon>
        <taxon>Sapindales</taxon>
        <taxon>Anacardiaceae</taxon>
        <taxon>Pistacia</taxon>
    </lineage>
</organism>
<name>A0ACC1AQ20_9ROSI</name>
<gene>
    <name evidence="1" type="ORF">Patl1_32198</name>
</gene>